<dbReference type="EMBL" id="VOLT01000003">
    <property type="protein sequence ID" value="TWX69853.1"/>
    <property type="molecule type" value="Genomic_DNA"/>
</dbReference>
<comment type="similarity">
    <text evidence="2">Belongs to the MipA/OmpV family.</text>
</comment>
<dbReference type="Pfam" id="PF06629">
    <property type="entry name" value="MipA"/>
    <property type="match status" value="1"/>
</dbReference>
<reference evidence="7 8" key="1">
    <citation type="submission" date="2019-07" db="EMBL/GenBank/DDBJ databases">
        <title>Genomes of sea-ice associated Colwellia species.</title>
        <authorList>
            <person name="Bowman J.P."/>
        </authorList>
    </citation>
    <scope>NUCLEOTIDE SEQUENCE [LARGE SCALE GENOMIC DNA]</scope>
    <source>
        <strain evidence="7 8">ACAM 459</strain>
    </source>
</reference>
<gene>
    <name evidence="7" type="ORF">ESZ36_07900</name>
</gene>
<keyword evidence="3 6" id="KW-0732">Signal</keyword>
<evidence type="ECO:0000256" key="4">
    <source>
        <dbReference type="ARBA" id="ARBA00023136"/>
    </source>
</evidence>
<dbReference type="RefSeq" id="WP_146785950.1">
    <property type="nucleotide sequence ID" value="NZ_VOLT01000003.1"/>
</dbReference>
<sequence>MKCLVFFLIVVLLSTTVFADGTRGDVRERIEPKGFLYGLGLGINQEIYSGYDYRVIPLPIIGYRGDNFRVLGPFVSYDAFSFSEFELALQVAPRFQGFDESDSFIFENMQERKFSMDAGLGLSYEKKDWKVGLSSMFDVLGRSNGYEAKANISRVFRKGPLFFEPSLSVSYLDSDHVDYYYGVKANETNEFTSKYLGKSALNTTFSLSLATPIFLGGFTRIVVDYTWYDSAITNSPLVEDESNMSVRFLFSKFF</sequence>
<name>A0A5C6QM51_9GAMM</name>
<evidence type="ECO:0000256" key="3">
    <source>
        <dbReference type="ARBA" id="ARBA00022729"/>
    </source>
</evidence>
<protein>
    <submittedName>
        <fullName evidence="7">MipA/OmpV family protein</fullName>
    </submittedName>
</protein>
<evidence type="ECO:0000313" key="8">
    <source>
        <dbReference type="Proteomes" id="UP000321822"/>
    </source>
</evidence>
<dbReference type="PANTHER" id="PTHR38776">
    <property type="entry name" value="MLTA-INTERACTING PROTEIN-RELATED"/>
    <property type="match status" value="1"/>
</dbReference>
<dbReference type="Proteomes" id="UP000321822">
    <property type="component" value="Unassembled WGS sequence"/>
</dbReference>
<proteinExistence type="inferred from homology"/>
<evidence type="ECO:0000256" key="6">
    <source>
        <dbReference type="SAM" id="SignalP"/>
    </source>
</evidence>
<dbReference type="OrthoDB" id="8562138at2"/>
<evidence type="ECO:0000256" key="1">
    <source>
        <dbReference type="ARBA" id="ARBA00004442"/>
    </source>
</evidence>
<comment type="caution">
    <text evidence="7">The sequence shown here is derived from an EMBL/GenBank/DDBJ whole genome shotgun (WGS) entry which is preliminary data.</text>
</comment>
<keyword evidence="4" id="KW-0472">Membrane</keyword>
<keyword evidence="5" id="KW-0998">Cell outer membrane</keyword>
<evidence type="ECO:0000256" key="2">
    <source>
        <dbReference type="ARBA" id="ARBA00005722"/>
    </source>
</evidence>
<keyword evidence="8" id="KW-1185">Reference proteome</keyword>
<comment type="subcellular location">
    <subcellularLocation>
        <location evidence="1">Cell outer membrane</location>
    </subcellularLocation>
</comment>
<feature type="signal peptide" evidence="6">
    <location>
        <begin position="1"/>
        <end position="19"/>
    </location>
</feature>
<feature type="chain" id="PRO_5023138087" evidence="6">
    <location>
        <begin position="20"/>
        <end position="254"/>
    </location>
</feature>
<dbReference type="InterPro" id="IPR010583">
    <property type="entry name" value="MipA"/>
</dbReference>
<evidence type="ECO:0000256" key="5">
    <source>
        <dbReference type="ARBA" id="ARBA00023237"/>
    </source>
</evidence>
<dbReference type="AlphaFoldDB" id="A0A5C6QM51"/>
<evidence type="ECO:0000313" key="7">
    <source>
        <dbReference type="EMBL" id="TWX69853.1"/>
    </source>
</evidence>
<dbReference type="GO" id="GO:0009279">
    <property type="term" value="C:cell outer membrane"/>
    <property type="evidence" value="ECO:0007669"/>
    <property type="project" value="UniProtKB-SubCell"/>
</dbReference>
<dbReference type="PANTHER" id="PTHR38776:SF1">
    <property type="entry name" value="MLTA-INTERACTING PROTEIN-RELATED"/>
    <property type="match status" value="1"/>
</dbReference>
<organism evidence="7 8">
    <name type="scientific">Colwellia demingiae</name>
    <dbReference type="NCBI Taxonomy" id="89401"/>
    <lineage>
        <taxon>Bacteria</taxon>
        <taxon>Pseudomonadati</taxon>
        <taxon>Pseudomonadota</taxon>
        <taxon>Gammaproteobacteria</taxon>
        <taxon>Alteromonadales</taxon>
        <taxon>Colwelliaceae</taxon>
        <taxon>Colwellia</taxon>
    </lineage>
</organism>
<accession>A0A5C6QM51</accession>